<gene>
    <name evidence="1" type="ORF">SAMN04487996_104130</name>
</gene>
<sequence length="66" mass="7661">MRITVDWSKLKLAMAGKSKVDKAKREKQDTTEYLLSSKENRERLLRAIADLENGGKNFHERALIEE</sequence>
<dbReference type="AlphaFoldDB" id="A0A1G7B9D9"/>
<keyword evidence="2" id="KW-1185">Reference proteome</keyword>
<reference evidence="2" key="1">
    <citation type="submission" date="2016-10" db="EMBL/GenBank/DDBJ databases">
        <authorList>
            <person name="Varghese N."/>
            <person name="Submissions S."/>
        </authorList>
    </citation>
    <scope>NUCLEOTIDE SEQUENCE [LARGE SCALE GENOMIC DNA]</scope>
    <source>
        <strain evidence="2">DSM 25329</strain>
    </source>
</reference>
<accession>A0A1G7B9D9</accession>
<name>A0A1G7B9D9_9BACT</name>
<dbReference type="Gene3D" id="6.10.250.330">
    <property type="match status" value="1"/>
</dbReference>
<dbReference type="OrthoDB" id="964753at2"/>
<protein>
    <submittedName>
        <fullName evidence="1">Antitoxin YefM</fullName>
    </submittedName>
</protein>
<dbReference type="Proteomes" id="UP000198748">
    <property type="component" value="Unassembled WGS sequence"/>
</dbReference>
<dbReference type="EMBL" id="FNAN01000004">
    <property type="protein sequence ID" value="SDE23709.1"/>
    <property type="molecule type" value="Genomic_DNA"/>
</dbReference>
<dbReference type="STRING" id="659014.SAMN04487996_104130"/>
<dbReference type="RefSeq" id="WP_090147983.1">
    <property type="nucleotide sequence ID" value="NZ_FNAN01000004.1"/>
</dbReference>
<evidence type="ECO:0000313" key="2">
    <source>
        <dbReference type="Proteomes" id="UP000198748"/>
    </source>
</evidence>
<evidence type="ECO:0000313" key="1">
    <source>
        <dbReference type="EMBL" id="SDE23709.1"/>
    </source>
</evidence>
<proteinExistence type="predicted"/>
<organism evidence="1 2">
    <name type="scientific">Dyadobacter soli</name>
    <dbReference type="NCBI Taxonomy" id="659014"/>
    <lineage>
        <taxon>Bacteria</taxon>
        <taxon>Pseudomonadati</taxon>
        <taxon>Bacteroidota</taxon>
        <taxon>Cytophagia</taxon>
        <taxon>Cytophagales</taxon>
        <taxon>Spirosomataceae</taxon>
        <taxon>Dyadobacter</taxon>
    </lineage>
</organism>